<feature type="domain" description="Aminotransferase class V" evidence="9">
    <location>
        <begin position="4"/>
        <end position="372"/>
    </location>
</feature>
<dbReference type="Gene3D" id="3.40.640.10">
    <property type="entry name" value="Type I PLP-dependent aspartate aminotransferase-like (Major domain)"/>
    <property type="match status" value="1"/>
</dbReference>
<evidence type="ECO:0000256" key="5">
    <source>
        <dbReference type="ARBA" id="ARBA00022898"/>
    </source>
</evidence>
<dbReference type="AlphaFoldDB" id="A0A0A7S187"/>
<keyword evidence="5" id="KW-0663">Pyridoxal phosphate</keyword>
<dbReference type="HOGENOM" id="CLU_003433_0_0_6"/>
<evidence type="ECO:0000256" key="2">
    <source>
        <dbReference type="ARBA" id="ARBA00006490"/>
    </source>
</evidence>
<dbReference type="SUPFAM" id="SSF53383">
    <property type="entry name" value="PLP-dependent transferases"/>
    <property type="match status" value="1"/>
</dbReference>
<sequence>MDLYFDNNATTPLSDAVKKAMIDAMSYYANPSSPYQLSRIPREIVENAHKQCADLLGTQPNNIVITSGGTESNNLAIKSILSLYAECDWKSIHVISTSIEHPSILEILYFFEKKGLQLTLLSPSSEGIIDVADIEAKIQPNTKLISMMAINNETGAIQDYARVARLAYEKGIFFHIDAVQAVGKIKIELNKLPGVSTLSFSGHKFNGPKGIGGLFVAENISLTPLLHGGGQEKGLRSGTENTIGLAGLAIAAQEANSQLISRYQHYLQLRNRLLEKLSLLSVQYDVNGSKNPEYQAAWTINLSFKNIRAESLASRLNLLHGISLSLGSACSNNKESHRSYVLLSMGLSNEQIDGAVRISLGNKTTIDEIDILANAIHLEISHLLSLSGRATETY</sequence>
<dbReference type="Gene3D" id="1.10.260.50">
    <property type="match status" value="1"/>
</dbReference>
<dbReference type="Proteomes" id="UP000247838">
    <property type="component" value="Unassembled WGS sequence"/>
</dbReference>
<keyword evidence="7" id="KW-0411">Iron-sulfur</keyword>
<dbReference type="STRING" id="1267021.FPB0191_01414"/>
<keyword evidence="4" id="KW-0479">Metal-binding</keyword>
<dbReference type="InterPro" id="IPR015422">
    <property type="entry name" value="PyrdxlP-dep_Trfase_small"/>
</dbReference>
<dbReference type="GO" id="GO:0051536">
    <property type="term" value="F:iron-sulfur cluster binding"/>
    <property type="evidence" value="ECO:0007669"/>
    <property type="project" value="UniProtKB-KW"/>
</dbReference>
<evidence type="ECO:0000259" key="9">
    <source>
        <dbReference type="Pfam" id="PF00266"/>
    </source>
</evidence>
<evidence type="ECO:0000313" key="13">
    <source>
        <dbReference type="Proteomes" id="UP000247838"/>
    </source>
</evidence>
<dbReference type="KEGG" id="fpp:FPB0191_01414"/>
<dbReference type="InterPro" id="IPR016454">
    <property type="entry name" value="Cysteine_dSase"/>
</dbReference>
<keyword evidence="3 10" id="KW-0808">Transferase</keyword>
<dbReference type="InterPro" id="IPR015424">
    <property type="entry name" value="PyrdxlP-dep_Trfase"/>
</dbReference>
<dbReference type="EMBL" id="CP009056">
    <property type="protein sequence ID" value="AJA45233.1"/>
    <property type="molecule type" value="Genomic_DNA"/>
</dbReference>
<organism evidence="10 12">
    <name type="scientific">Frischella perrara</name>
    <dbReference type="NCBI Taxonomy" id="1267021"/>
    <lineage>
        <taxon>Bacteria</taxon>
        <taxon>Pseudomonadati</taxon>
        <taxon>Pseudomonadota</taxon>
        <taxon>Gammaproteobacteria</taxon>
        <taxon>Orbales</taxon>
        <taxon>Orbaceae</taxon>
        <taxon>Frischella</taxon>
    </lineage>
</organism>
<dbReference type="InterPro" id="IPR000192">
    <property type="entry name" value="Aminotrans_V_dom"/>
</dbReference>
<dbReference type="PANTHER" id="PTHR11601">
    <property type="entry name" value="CYSTEINE DESULFURYLASE FAMILY MEMBER"/>
    <property type="match status" value="1"/>
</dbReference>
<comment type="catalytic activity">
    <reaction evidence="8">
        <text>(sulfur carrier)-H + L-cysteine = (sulfur carrier)-SH + L-alanine</text>
        <dbReference type="Rhea" id="RHEA:43892"/>
        <dbReference type="Rhea" id="RHEA-COMP:14737"/>
        <dbReference type="Rhea" id="RHEA-COMP:14739"/>
        <dbReference type="ChEBI" id="CHEBI:29917"/>
        <dbReference type="ChEBI" id="CHEBI:35235"/>
        <dbReference type="ChEBI" id="CHEBI:57972"/>
        <dbReference type="ChEBI" id="CHEBI:64428"/>
        <dbReference type="EC" id="2.8.1.7"/>
    </reaction>
</comment>
<evidence type="ECO:0000313" key="10">
    <source>
        <dbReference type="EMBL" id="AJA45233.1"/>
    </source>
</evidence>
<evidence type="ECO:0000256" key="8">
    <source>
        <dbReference type="ARBA" id="ARBA00050776"/>
    </source>
</evidence>
<reference evidence="10 12" key="1">
    <citation type="journal article" date="2014" name="Appl. Environ. Microbiol.">
        <title>Gut symbionts from distinct hosts exhibit genotoxic activity via divergent colibactin biosynthetic pathways.</title>
        <authorList>
            <person name="Engel P."/>
            <person name="Vizcaino M.I."/>
            <person name="Crawford J.M."/>
        </authorList>
    </citation>
    <scope>NUCLEOTIDE SEQUENCE [LARGE SCALE GENOMIC DNA]</scope>
    <source>
        <strain evidence="10 12">PEB0191</strain>
    </source>
</reference>
<dbReference type="GO" id="GO:0031071">
    <property type="term" value="F:cysteine desulfurase activity"/>
    <property type="evidence" value="ECO:0007669"/>
    <property type="project" value="UniProtKB-EC"/>
</dbReference>
<dbReference type="InterPro" id="IPR015421">
    <property type="entry name" value="PyrdxlP-dep_Trfase_major"/>
</dbReference>
<comment type="cofactor">
    <cofactor evidence="1">
        <name>pyridoxal 5'-phosphate</name>
        <dbReference type="ChEBI" id="CHEBI:597326"/>
    </cofactor>
</comment>
<dbReference type="Proteomes" id="UP000030901">
    <property type="component" value="Chromosome"/>
</dbReference>
<dbReference type="Pfam" id="PF00266">
    <property type="entry name" value="Aminotran_5"/>
    <property type="match status" value="1"/>
</dbReference>
<dbReference type="RefSeq" id="WP_039104938.1">
    <property type="nucleotide sequence ID" value="NZ_CAMLJH010000031.1"/>
</dbReference>
<evidence type="ECO:0000256" key="1">
    <source>
        <dbReference type="ARBA" id="ARBA00001933"/>
    </source>
</evidence>
<dbReference type="PANTHER" id="PTHR11601:SF34">
    <property type="entry name" value="CYSTEINE DESULFURASE"/>
    <property type="match status" value="1"/>
</dbReference>
<evidence type="ECO:0000256" key="4">
    <source>
        <dbReference type="ARBA" id="ARBA00022723"/>
    </source>
</evidence>
<dbReference type="EMBL" id="QGLM01000014">
    <property type="protein sequence ID" value="PXY95165.1"/>
    <property type="molecule type" value="Genomic_DNA"/>
</dbReference>
<proteinExistence type="inferred from homology"/>
<evidence type="ECO:0000313" key="11">
    <source>
        <dbReference type="EMBL" id="PXY95165.1"/>
    </source>
</evidence>
<gene>
    <name evidence="11" type="ORF">DKK76_06875</name>
    <name evidence="10" type="ORF">FPB0191_01414</name>
</gene>
<dbReference type="PIRSF" id="PIRSF005572">
    <property type="entry name" value="NifS"/>
    <property type="match status" value="1"/>
</dbReference>
<accession>A0A0A7S187</accession>
<evidence type="ECO:0000313" key="12">
    <source>
        <dbReference type="Proteomes" id="UP000030901"/>
    </source>
</evidence>
<dbReference type="Gene3D" id="3.90.1150.10">
    <property type="entry name" value="Aspartate Aminotransferase, domain 1"/>
    <property type="match status" value="1"/>
</dbReference>
<name>A0A0A7S187_FRIPE</name>
<comment type="similarity">
    <text evidence="2">Belongs to the class-V pyridoxal-phosphate-dependent aminotransferase family. NifS/IscS subfamily.</text>
</comment>
<keyword evidence="6" id="KW-0408">Iron</keyword>
<evidence type="ECO:0000256" key="7">
    <source>
        <dbReference type="ARBA" id="ARBA00023014"/>
    </source>
</evidence>
<dbReference type="OrthoDB" id="9804366at2"/>
<keyword evidence="12" id="KW-1185">Reference proteome</keyword>
<dbReference type="GO" id="GO:0046872">
    <property type="term" value="F:metal ion binding"/>
    <property type="evidence" value="ECO:0007669"/>
    <property type="project" value="UniProtKB-KW"/>
</dbReference>
<evidence type="ECO:0000256" key="6">
    <source>
        <dbReference type="ARBA" id="ARBA00023004"/>
    </source>
</evidence>
<evidence type="ECO:0000256" key="3">
    <source>
        <dbReference type="ARBA" id="ARBA00022679"/>
    </source>
</evidence>
<dbReference type="EC" id="2.8.1.7" evidence="10"/>
<reference evidence="11 13" key="2">
    <citation type="submission" date="2018-05" db="EMBL/GenBank/DDBJ databases">
        <title>Reference genomes for bee gut microbiota database.</title>
        <authorList>
            <person name="Ellegaard K.M."/>
        </authorList>
    </citation>
    <scope>NUCLEOTIDE SEQUENCE [LARGE SCALE GENOMIC DNA]</scope>
    <source>
        <strain evidence="11 13">ESL0167</strain>
    </source>
</reference>
<protein>
    <submittedName>
        <fullName evidence="10 11">Cysteine desulfurase</fullName>
        <ecNumber evidence="10">2.8.1.7</ecNumber>
    </submittedName>
</protein>